<dbReference type="EMBL" id="BRYB01003099">
    <property type="protein sequence ID" value="GMI30416.1"/>
    <property type="molecule type" value="Genomic_DNA"/>
</dbReference>
<keyword evidence="1" id="KW-0472">Membrane</keyword>
<evidence type="ECO:0000313" key="2">
    <source>
        <dbReference type="EMBL" id="GMI30416.1"/>
    </source>
</evidence>
<keyword evidence="3" id="KW-1185">Reference proteome</keyword>
<keyword evidence="1" id="KW-1133">Transmembrane helix</keyword>
<dbReference type="Proteomes" id="UP001165060">
    <property type="component" value="Unassembled WGS sequence"/>
</dbReference>
<keyword evidence="1" id="KW-0812">Transmembrane</keyword>
<reference evidence="2 3" key="1">
    <citation type="journal article" date="2023" name="Commun. Biol.">
        <title>Genome analysis of Parmales, the sister group of diatoms, reveals the evolutionary specialization of diatoms from phago-mixotrophs to photoautotrophs.</title>
        <authorList>
            <person name="Ban H."/>
            <person name="Sato S."/>
            <person name="Yoshikawa S."/>
            <person name="Yamada K."/>
            <person name="Nakamura Y."/>
            <person name="Ichinomiya M."/>
            <person name="Sato N."/>
            <person name="Blanc-Mathieu R."/>
            <person name="Endo H."/>
            <person name="Kuwata A."/>
            <person name="Ogata H."/>
        </authorList>
    </citation>
    <scope>NUCLEOTIDE SEQUENCE [LARGE SCALE GENOMIC DNA]</scope>
</reference>
<feature type="transmembrane region" description="Helical" evidence="1">
    <location>
        <begin position="209"/>
        <end position="233"/>
    </location>
</feature>
<gene>
    <name evidence="2" type="ORF">TeGR_g8439</name>
</gene>
<feature type="non-terminal residue" evidence="2">
    <location>
        <position position="546"/>
    </location>
</feature>
<organism evidence="2 3">
    <name type="scientific">Tetraparma gracilis</name>
    <dbReference type="NCBI Taxonomy" id="2962635"/>
    <lineage>
        <taxon>Eukaryota</taxon>
        <taxon>Sar</taxon>
        <taxon>Stramenopiles</taxon>
        <taxon>Ochrophyta</taxon>
        <taxon>Bolidophyceae</taxon>
        <taxon>Parmales</taxon>
        <taxon>Triparmaceae</taxon>
        <taxon>Tetraparma</taxon>
    </lineage>
</organism>
<accession>A0ABQ6MPQ1</accession>
<name>A0ABQ6MPQ1_9STRA</name>
<protein>
    <submittedName>
        <fullName evidence="2">Uncharacterized protein</fullName>
    </submittedName>
</protein>
<feature type="transmembrane region" description="Helical" evidence="1">
    <location>
        <begin position="269"/>
        <end position="287"/>
    </location>
</feature>
<feature type="transmembrane region" description="Helical" evidence="1">
    <location>
        <begin position="239"/>
        <end position="257"/>
    </location>
</feature>
<comment type="caution">
    <text evidence="2">The sequence shown here is derived from an EMBL/GenBank/DDBJ whole genome shotgun (WGS) entry which is preliminary data.</text>
</comment>
<evidence type="ECO:0000256" key="1">
    <source>
        <dbReference type="SAM" id="Phobius"/>
    </source>
</evidence>
<proteinExistence type="predicted"/>
<feature type="transmembrane region" description="Helical" evidence="1">
    <location>
        <begin position="162"/>
        <end position="182"/>
    </location>
</feature>
<evidence type="ECO:0000313" key="3">
    <source>
        <dbReference type="Proteomes" id="UP001165060"/>
    </source>
</evidence>
<sequence>MPGESVRRLSLVVNKAVGDIQTTVSKRQLLLAIPLVVACSAWQTNMRMNSAEEMRWVSAVQNTLLRVGGPLVLAGYAFPDFTYTKADKIAFALLAALNFVLRAVWAPGEASGLVWLYMHFFVYGPRQEAHAPPTYMKYLTVPVYILSGAGSVDLAVNGGKYYVPIAGLVFLYGIPVVCYLLAADKPLEKARRVVTVNGKEEKHEITCDGYYFVGYSWLIISVGLGLGFVLVILGDAGAVIQSVGLQFFSLICLRAAQSCGIRTTDTDRFAPLMLILYFIVDLLQSFLYLKENMFSTDFFKMLAVQESFSIAKNSGAFELIMWVVGARKTFPYGDPKTIRLLKSKAMVDSLSEVLAGFAACAIFAVETEIRRSSFVHMMNVTMVTGNGTITYETTYCLATCIGWNYDDEPPVHEDDIMSRGNLVSLFAVLTAFRLLCLGIEVAALTKAQEKFNELTRSSSSGSSVTPVLGSSGATKLFAELTVEELQAWMVEAGLQNIVAHPEFAKVEAHMLADITEEDIADFGDFPAVFRRKAAKAIEKAVREGVQ</sequence>
<feature type="transmembrane region" description="Helical" evidence="1">
    <location>
        <begin position="90"/>
        <end position="117"/>
    </location>
</feature>